<dbReference type="SUPFAM" id="SSF46767">
    <property type="entry name" value="Methylated DNA-protein cysteine methyltransferase, C-terminal domain"/>
    <property type="match status" value="1"/>
</dbReference>
<dbReference type="Proteomes" id="UP000240739">
    <property type="component" value="Unassembled WGS sequence"/>
</dbReference>
<comment type="caution">
    <text evidence="2">The sequence shown here is derived from an EMBL/GenBank/DDBJ whole genome shotgun (WGS) entry which is preliminary data.</text>
</comment>
<dbReference type="EMBL" id="PYYB01000001">
    <property type="protein sequence ID" value="PTL58661.1"/>
    <property type="molecule type" value="Genomic_DNA"/>
</dbReference>
<gene>
    <name evidence="2" type="ORF">C7Y72_02835</name>
</gene>
<keyword evidence="3" id="KW-1185">Reference proteome</keyword>
<reference evidence="2 3" key="1">
    <citation type="submission" date="2018-03" db="EMBL/GenBank/DDBJ databases">
        <title>Aquarubrobacter algicola gen. nov., sp. nov., a novel actinobacterium isolated from shallow eutrophic lake during the end of cyanobacterial harmful algal blooms.</title>
        <authorList>
            <person name="Chun S.J."/>
        </authorList>
    </citation>
    <scope>NUCLEOTIDE SEQUENCE [LARGE SCALE GENOMIC DNA]</scope>
    <source>
        <strain evidence="2 3">Seoho-28</strain>
    </source>
</reference>
<proteinExistence type="predicted"/>
<evidence type="ECO:0000256" key="1">
    <source>
        <dbReference type="SAM" id="MobiDB-lite"/>
    </source>
</evidence>
<dbReference type="InterPro" id="IPR036217">
    <property type="entry name" value="MethylDNA_cys_MeTrfase_DNAb"/>
</dbReference>
<dbReference type="InterPro" id="IPR036388">
    <property type="entry name" value="WH-like_DNA-bd_sf"/>
</dbReference>
<accession>A0A2T4UHD8</accession>
<name>A0A2T4UHD8_9ACTN</name>
<organism evidence="2 3">
    <name type="scientific">Paraconexibacter algicola</name>
    <dbReference type="NCBI Taxonomy" id="2133960"/>
    <lineage>
        <taxon>Bacteria</taxon>
        <taxon>Bacillati</taxon>
        <taxon>Actinomycetota</taxon>
        <taxon>Thermoleophilia</taxon>
        <taxon>Solirubrobacterales</taxon>
        <taxon>Paraconexibacteraceae</taxon>
        <taxon>Paraconexibacter</taxon>
    </lineage>
</organism>
<dbReference type="Gene3D" id="1.10.10.10">
    <property type="entry name" value="Winged helix-like DNA-binding domain superfamily/Winged helix DNA-binding domain"/>
    <property type="match status" value="1"/>
</dbReference>
<dbReference type="AlphaFoldDB" id="A0A2T4UHD8"/>
<protein>
    <submittedName>
        <fullName evidence="2">Uncharacterized protein</fullName>
    </submittedName>
</protein>
<feature type="region of interest" description="Disordered" evidence="1">
    <location>
        <begin position="73"/>
        <end position="94"/>
    </location>
</feature>
<evidence type="ECO:0000313" key="2">
    <source>
        <dbReference type="EMBL" id="PTL58661.1"/>
    </source>
</evidence>
<evidence type="ECO:0000313" key="3">
    <source>
        <dbReference type="Proteomes" id="UP000240739"/>
    </source>
</evidence>
<sequence>MGDELDVPARHAAYILSREDAPAVPVHRVVREDGSVGGGRRAAALRAALQVEGVPLGDRGRVTDLAARFERPVLDAESRADPATPLERSPLAER</sequence>